<organism evidence="11 12">
    <name type="scientific">Paractinoplanes pyxinae</name>
    <dbReference type="NCBI Taxonomy" id="2997416"/>
    <lineage>
        <taxon>Bacteria</taxon>
        <taxon>Bacillati</taxon>
        <taxon>Actinomycetota</taxon>
        <taxon>Actinomycetes</taxon>
        <taxon>Micromonosporales</taxon>
        <taxon>Micromonosporaceae</taxon>
        <taxon>Paractinoplanes</taxon>
    </lineage>
</organism>
<dbReference type="GO" id="GO:0016757">
    <property type="term" value="F:glycosyltransferase activity"/>
    <property type="evidence" value="ECO:0007669"/>
    <property type="project" value="UniProtKB-KW"/>
</dbReference>
<dbReference type="Gene3D" id="3.90.550.10">
    <property type="entry name" value="Spore Coat Polysaccharide Biosynthesis Protein SpsA, Chain A"/>
    <property type="match status" value="1"/>
</dbReference>
<evidence type="ECO:0000313" key="12">
    <source>
        <dbReference type="Proteomes" id="UP001151002"/>
    </source>
</evidence>
<dbReference type="RefSeq" id="WP_267563171.1">
    <property type="nucleotide sequence ID" value="NZ_JAPNTZ010000004.1"/>
</dbReference>
<gene>
    <name evidence="11" type="ORF">OWR29_13930</name>
</gene>
<evidence type="ECO:0000256" key="5">
    <source>
        <dbReference type="ARBA" id="ARBA00023136"/>
    </source>
</evidence>
<proteinExistence type="inferred from homology"/>
<keyword evidence="3 11" id="KW-0328">Glycosyltransferase</keyword>
<evidence type="ECO:0000256" key="7">
    <source>
        <dbReference type="ARBA" id="ARBA00037904"/>
    </source>
</evidence>
<dbReference type="EMBL" id="JAPNTZ010000004">
    <property type="protein sequence ID" value="MCY1139092.1"/>
    <property type="molecule type" value="Genomic_DNA"/>
</dbReference>
<dbReference type="Proteomes" id="UP001151002">
    <property type="component" value="Unassembled WGS sequence"/>
</dbReference>
<evidence type="ECO:0000256" key="4">
    <source>
        <dbReference type="ARBA" id="ARBA00022679"/>
    </source>
</evidence>
<reference evidence="11" key="1">
    <citation type="submission" date="2022-11" db="EMBL/GenBank/DDBJ databases">
        <authorList>
            <person name="Somphong A."/>
            <person name="Phongsopitanun W."/>
        </authorList>
    </citation>
    <scope>NUCLEOTIDE SEQUENCE</scope>
    <source>
        <strain evidence="11">Pm04-4</strain>
    </source>
</reference>
<evidence type="ECO:0000256" key="2">
    <source>
        <dbReference type="ARBA" id="ARBA00022475"/>
    </source>
</evidence>
<comment type="caution">
    <text evidence="11">The sequence shown here is derived from an EMBL/GenBank/DDBJ whole genome shotgun (WGS) entry which is preliminary data.</text>
</comment>
<comment type="subcellular location">
    <subcellularLocation>
        <location evidence="1">Cell membrane</location>
    </subcellularLocation>
</comment>
<dbReference type="PANTHER" id="PTHR43646">
    <property type="entry name" value="GLYCOSYLTRANSFERASE"/>
    <property type="match status" value="1"/>
</dbReference>
<accession>A0ABT4AZ06</accession>
<evidence type="ECO:0000256" key="6">
    <source>
        <dbReference type="ARBA" id="ARBA00037281"/>
    </source>
</evidence>
<name>A0ABT4AZ06_9ACTN</name>
<comment type="similarity">
    <text evidence="8">Belongs to the glycosyltransferase 2 family. CrtQ subfamily.</text>
</comment>
<dbReference type="SUPFAM" id="SSF53448">
    <property type="entry name" value="Nucleotide-diphospho-sugar transferases"/>
    <property type="match status" value="1"/>
</dbReference>
<evidence type="ECO:0000256" key="9">
    <source>
        <dbReference type="ARBA" id="ARBA00040345"/>
    </source>
</evidence>
<dbReference type="InterPro" id="IPR001173">
    <property type="entry name" value="Glyco_trans_2-like"/>
</dbReference>
<dbReference type="InterPro" id="IPR029044">
    <property type="entry name" value="Nucleotide-diphossugar_trans"/>
</dbReference>
<evidence type="ECO:0000259" key="10">
    <source>
        <dbReference type="Pfam" id="PF00535"/>
    </source>
</evidence>
<comment type="pathway">
    <text evidence="7">Carotenoid biosynthesis; staphyloxanthin biosynthesis; staphyloxanthin from farnesyl diphosphate: step 4/5.</text>
</comment>
<dbReference type="PANTHER" id="PTHR43646:SF2">
    <property type="entry name" value="GLYCOSYLTRANSFERASE 2-LIKE DOMAIN-CONTAINING PROTEIN"/>
    <property type="match status" value="1"/>
</dbReference>
<feature type="domain" description="Glycosyltransferase 2-like" evidence="10">
    <location>
        <begin position="6"/>
        <end position="129"/>
    </location>
</feature>
<protein>
    <recommendedName>
        <fullName evidence="9">4,4'-diaponeurosporenoate glycosyltransferase</fullName>
    </recommendedName>
</protein>
<evidence type="ECO:0000256" key="1">
    <source>
        <dbReference type="ARBA" id="ARBA00004236"/>
    </source>
</evidence>
<keyword evidence="5" id="KW-0472">Membrane</keyword>
<dbReference type="Pfam" id="PF00535">
    <property type="entry name" value="Glycos_transf_2"/>
    <property type="match status" value="1"/>
</dbReference>
<keyword evidence="2" id="KW-1003">Cell membrane</keyword>
<evidence type="ECO:0000313" key="11">
    <source>
        <dbReference type="EMBL" id="MCY1139092.1"/>
    </source>
</evidence>
<evidence type="ECO:0000256" key="8">
    <source>
        <dbReference type="ARBA" id="ARBA00038120"/>
    </source>
</evidence>
<sequence>MNRIAVVVPAHDEHDLLPRCLASLTDATSPVPVEIIVVADACTDDTAELAAAAGATVLTIDARNVGRARAAGMEHALRHGPDGLWLATTDADSRVAPEWLLWHLAHAGSGADLLAGTVMVDDWAAWPAALPGLYDSRYAASDAHVHGANLGVSAATYRAVGGFQPLDHDEDRDLIERVRATGRRVVADATCPVVTSARPDGRAPLGFSSYLGRLATDVLPVERDHLAA</sequence>
<comment type="function">
    <text evidence="6">Catalyzes the glycosylation of 4,4'-diaponeurosporenoate, i.e. the esterification of glucose at the C1'' position with the carboxyl group of 4,4'-diaponeurosporenic acid, to form glycosyl-4,4'-diaponeurosporenoate. This is a step in the biosynthesis of staphyloxanthin, an orange pigment present in most staphylococci strains.</text>
</comment>
<keyword evidence="12" id="KW-1185">Reference proteome</keyword>
<keyword evidence="4 11" id="KW-0808">Transferase</keyword>
<evidence type="ECO:0000256" key="3">
    <source>
        <dbReference type="ARBA" id="ARBA00022676"/>
    </source>
</evidence>